<name>A0A5B8XQG0_9DELT</name>
<dbReference type="Pfam" id="PF02823">
    <property type="entry name" value="ATP-synt_DE_N"/>
    <property type="match status" value="1"/>
</dbReference>
<evidence type="ECO:0000256" key="2">
    <source>
        <dbReference type="ARBA" id="ARBA00005712"/>
    </source>
</evidence>
<accession>A0A5B8XQG0</accession>
<gene>
    <name evidence="8 12" type="primary">atpC</name>
    <name evidence="12" type="ORF">FRD01_08805</name>
</gene>
<comment type="function">
    <text evidence="8">Produces ATP from ADP in the presence of a proton gradient across the membrane.</text>
</comment>
<proteinExistence type="inferred from homology"/>
<feature type="domain" description="ATP synthase F1 complex delta/epsilon subunit N-terminal" evidence="11">
    <location>
        <begin position="4"/>
        <end position="90"/>
    </location>
</feature>
<keyword evidence="3 8" id="KW-0813">Transport</keyword>
<keyword evidence="5 8" id="KW-0472">Membrane</keyword>
<dbReference type="PANTHER" id="PTHR13822:SF10">
    <property type="entry name" value="ATP SYNTHASE EPSILON CHAIN, CHLOROPLASTIC"/>
    <property type="match status" value="1"/>
</dbReference>
<evidence type="ECO:0000256" key="1">
    <source>
        <dbReference type="ARBA" id="ARBA00004184"/>
    </source>
</evidence>
<sequence>MSTLTIEVVTPEKAVLVGSAEEIILPGSEGQMGILPGHLPLLSGLGIGQMTVRGFKGEIGREQVSGERKFFVDGGFVEVLPDKVTVMTEACDGYDEIDVNAAKAAIEEAERELLAMEERAKSEEVEGEVLERHQEALKRARMRLLMHEEGE</sequence>
<evidence type="ECO:0000313" key="12">
    <source>
        <dbReference type="EMBL" id="QED27337.1"/>
    </source>
</evidence>
<dbReference type="SUPFAM" id="SSF51344">
    <property type="entry name" value="Epsilon subunit of F1F0-ATP synthase N-terminal domain"/>
    <property type="match status" value="1"/>
</dbReference>
<keyword evidence="4 8" id="KW-0406">Ion transport</keyword>
<dbReference type="GO" id="GO:0045259">
    <property type="term" value="C:proton-transporting ATP synthase complex"/>
    <property type="evidence" value="ECO:0007669"/>
    <property type="project" value="UniProtKB-KW"/>
</dbReference>
<dbReference type="RefSeq" id="WP_146959022.1">
    <property type="nucleotide sequence ID" value="NZ_CP042467.1"/>
</dbReference>
<evidence type="ECO:0000256" key="9">
    <source>
        <dbReference type="RuleBase" id="RU003656"/>
    </source>
</evidence>
<reference evidence="12 13" key="1">
    <citation type="submission" date="2019-08" db="EMBL/GenBank/DDBJ databases">
        <authorList>
            <person name="Liang Q."/>
        </authorList>
    </citation>
    <scope>NUCLEOTIDE SEQUENCE [LARGE SCALE GENOMIC DNA]</scope>
    <source>
        <strain evidence="12 13">V1718</strain>
    </source>
</reference>
<dbReference type="GO" id="GO:0005524">
    <property type="term" value="F:ATP binding"/>
    <property type="evidence" value="ECO:0007669"/>
    <property type="project" value="UniProtKB-UniRule"/>
</dbReference>
<feature type="coiled-coil region" evidence="10">
    <location>
        <begin position="99"/>
        <end position="126"/>
    </location>
</feature>
<evidence type="ECO:0000256" key="8">
    <source>
        <dbReference type="HAMAP-Rule" id="MF_00530"/>
    </source>
</evidence>
<dbReference type="InterPro" id="IPR036771">
    <property type="entry name" value="ATPsynth_dsu/esu_N"/>
</dbReference>
<protein>
    <recommendedName>
        <fullName evidence="8">ATP synthase epsilon chain</fullName>
    </recommendedName>
    <alternativeName>
        <fullName evidence="8">ATP synthase F1 sector epsilon subunit</fullName>
    </alternativeName>
    <alternativeName>
        <fullName evidence="8">F-ATPase epsilon subunit</fullName>
    </alternativeName>
</protein>
<dbReference type="NCBIfam" id="TIGR01216">
    <property type="entry name" value="ATP_synt_epsi"/>
    <property type="match status" value="1"/>
</dbReference>
<dbReference type="OrthoDB" id="9799969at2"/>
<dbReference type="GO" id="GO:0012505">
    <property type="term" value="C:endomembrane system"/>
    <property type="evidence" value="ECO:0007669"/>
    <property type="project" value="UniProtKB-SubCell"/>
</dbReference>
<keyword evidence="8" id="KW-0375">Hydrogen ion transport</keyword>
<evidence type="ECO:0000256" key="4">
    <source>
        <dbReference type="ARBA" id="ARBA00023065"/>
    </source>
</evidence>
<dbReference type="KEGG" id="bbae:FRD01_08805"/>
<keyword evidence="8" id="KW-1003">Cell membrane</keyword>
<comment type="subcellular location">
    <subcellularLocation>
        <location evidence="8">Cell membrane</location>
        <topology evidence="8">Peripheral membrane protein</topology>
    </subcellularLocation>
    <subcellularLocation>
        <location evidence="1">Endomembrane system</location>
        <topology evidence="1">Peripheral membrane protein</topology>
    </subcellularLocation>
</comment>
<evidence type="ECO:0000256" key="7">
    <source>
        <dbReference type="ARBA" id="ARBA00023310"/>
    </source>
</evidence>
<evidence type="ECO:0000256" key="5">
    <source>
        <dbReference type="ARBA" id="ARBA00023136"/>
    </source>
</evidence>
<dbReference type="HAMAP" id="MF_00530">
    <property type="entry name" value="ATP_synth_epsil_bac"/>
    <property type="match status" value="1"/>
</dbReference>
<evidence type="ECO:0000313" key="13">
    <source>
        <dbReference type="Proteomes" id="UP000321595"/>
    </source>
</evidence>
<comment type="subunit">
    <text evidence="8 9">F-type ATPases have 2 components, CF(1) - the catalytic core - and CF(0) - the membrane proton channel. CF(1) has five subunits: alpha(3), beta(3), gamma(1), delta(1), epsilon(1). CF(0) has three main subunits: a, b and c.</text>
</comment>
<evidence type="ECO:0000256" key="6">
    <source>
        <dbReference type="ARBA" id="ARBA00023196"/>
    </source>
</evidence>
<keyword evidence="7 8" id="KW-0066">ATP synthesis</keyword>
<dbReference type="PANTHER" id="PTHR13822">
    <property type="entry name" value="ATP SYNTHASE DELTA/EPSILON CHAIN"/>
    <property type="match status" value="1"/>
</dbReference>
<dbReference type="Gene3D" id="2.60.15.10">
    <property type="entry name" value="F0F1 ATP synthase delta/epsilon subunit, N-terminal"/>
    <property type="match status" value="1"/>
</dbReference>
<keyword evidence="13" id="KW-1185">Reference proteome</keyword>
<dbReference type="GO" id="GO:0046933">
    <property type="term" value="F:proton-transporting ATP synthase activity, rotational mechanism"/>
    <property type="evidence" value="ECO:0007669"/>
    <property type="project" value="UniProtKB-UniRule"/>
</dbReference>
<keyword evidence="6 8" id="KW-0139">CF(1)</keyword>
<dbReference type="Proteomes" id="UP000321595">
    <property type="component" value="Chromosome"/>
</dbReference>
<evidence type="ECO:0000256" key="3">
    <source>
        <dbReference type="ARBA" id="ARBA00022448"/>
    </source>
</evidence>
<dbReference type="CDD" id="cd12152">
    <property type="entry name" value="F1-ATPase_delta"/>
    <property type="match status" value="1"/>
</dbReference>
<comment type="similarity">
    <text evidence="2 8 9">Belongs to the ATPase epsilon chain family.</text>
</comment>
<keyword evidence="10" id="KW-0175">Coiled coil</keyword>
<organism evidence="12 13">
    <name type="scientific">Microvenator marinus</name>
    <dbReference type="NCBI Taxonomy" id="2600177"/>
    <lineage>
        <taxon>Bacteria</taxon>
        <taxon>Deltaproteobacteria</taxon>
        <taxon>Bradymonadales</taxon>
        <taxon>Microvenatoraceae</taxon>
        <taxon>Microvenator</taxon>
    </lineage>
</organism>
<dbReference type="InterPro" id="IPR001469">
    <property type="entry name" value="ATP_synth_F1_dsu/esu"/>
</dbReference>
<dbReference type="GO" id="GO:0005886">
    <property type="term" value="C:plasma membrane"/>
    <property type="evidence" value="ECO:0007669"/>
    <property type="project" value="UniProtKB-SubCell"/>
</dbReference>
<dbReference type="AlphaFoldDB" id="A0A5B8XQG0"/>
<dbReference type="InterPro" id="IPR020546">
    <property type="entry name" value="ATP_synth_F1_dsu/esu_N"/>
</dbReference>
<evidence type="ECO:0000256" key="10">
    <source>
        <dbReference type="SAM" id="Coils"/>
    </source>
</evidence>
<dbReference type="EMBL" id="CP042467">
    <property type="protein sequence ID" value="QED27337.1"/>
    <property type="molecule type" value="Genomic_DNA"/>
</dbReference>
<evidence type="ECO:0000259" key="11">
    <source>
        <dbReference type="Pfam" id="PF02823"/>
    </source>
</evidence>